<evidence type="ECO:0000259" key="2">
    <source>
        <dbReference type="Pfam" id="PF26640"/>
    </source>
</evidence>
<evidence type="ECO:0000259" key="1">
    <source>
        <dbReference type="Pfam" id="PF06985"/>
    </source>
</evidence>
<dbReference type="InterPro" id="IPR058525">
    <property type="entry name" value="DUF8212"/>
</dbReference>
<dbReference type="STRING" id="38488.A0A4Y8CWF4"/>
<comment type="caution">
    <text evidence="3">The sequence shown here is derived from an EMBL/GenBank/DDBJ whole genome shotgun (WGS) entry which is preliminary data.</text>
</comment>
<dbReference type="Pfam" id="PF26640">
    <property type="entry name" value="DUF8212"/>
    <property type="match status" value="1"/>
</dbReference>
<evidence type="ECO:0000313" key="3">
    <source>
        <dbReference type="EMBL" id="TEY51222.1"/>
    </source>
</evidence>
<dbReference type="Pfam" id="PF06985">
    <property type="entry name" value="HET"/>
    <property type="match status" value="1"/>
</dbReference>
<dbReference type="AlphaFoldDB" id="A0A4Y8CWF4"/>
<keyword evidence="4" id="KW-1185">Reference proteome</keyword>
<sequence>MRLLNVHTRRLKDFIATKIPRYAILSHTWGGDEVLFQDLTNSEHKKKNGYAKIEGCCRQAIIDGFDFVWIDTCCIDKSSSAELSESINSMYAWYEKAAVCYIYLIDVPSGQDPYEIDSAFRKSRWFTRGWTLQELLAPSKIVFFDQKWDTIFNDSIMAKHEDRKSRRADLPRERMVLLEEITGIGTKYFEIEFGEASAQIASGCKFSWAAMRETTRPEDAAYCLLGLLQVNMPLLYGEGIKAFQRLQEEVLKKNQDLSILAWGFDMTWRETSLRTNMGLRSYGILAPSSHYFKKFPVSLSKFDNHLKLATHSMMTNLGLNINLPLMCINSSLGIYLAFISGWAVARLGKKHEAFVLPLLKREDQLFERLPGSPPVISVTLTKGSNRKIKWKSIYLIEPKSSPSTWKSRKINPINDLDFLFFHPTQYTNEQSGFQLYHNQMSRAGFSVRSVFPPGFKDSASHLTWESLSRNFEIILVLSRNIAECCIVYIKGRTTSKHRIRISKMAIARCAPSLSAWQWPHNLAMTIDSTDLEWASTVSFDSDPDRKNECASLELSTGVASWHGNFVGIVINHRVGAWRQNIGIALCE</sequence>
<organism evidence="3 4">
    <name type="scientific">Botryotinia calthae</name>
    <dbReference type="NCBI Taxonomy" id="38488"/>
    <lineage>
        <taxon>Eukaryota</taxon>
        <taxon>Fungi</taxon>
        <taxon>Dikarya</taxon>
        <taxon>Ascomycota</taxon>
        <taxon>Pezizomycotina</taxon>
        <taxon>Leotiomycetes</taxon>
        <taxon>Helotiales</taxon>
        <taxon>Sclerotiniaceae</taxon>
        <taxon>Botryotinia</taxon>
    </lineage>
</organism>
<dbReference type="PANTHER" id="PTHR10622">
    <property type="entry name" value="HET DOMAIN-CONTAINING PROTEIN"/>
    <property type="match status" value="1"/>
</dbReference>
<name>A0A4Y8CWF4_9HELO</name>
<feature type="domain" description="DUF8212" evidence="2">
    <location>
        <begin position="241"/>
        <end position="275"/>
    </location>
</feature>
<dbReference type="PANTHER" id="PTHR10622:SF10">
    <property type="entry name" value="HET DOMAIN-CONTAINING PROTEIN"/>
    <property type="match status" value="1"/>
</dbReference>
<proteinExistence type="predicted"/>
<gene>
    <name evidence="3" type="ORF">BOTCAL_0269g00110</name>
</gene>
<dbReference type="EMBL" id="PHWZ01000268">
    <property type="protein sequence ID" value="TEY51222.1"/>
    <property type="molecule type" value="Genomic_DNA"/>
</dbReference>
<accession>A0A4Y8CWF4</accession>
<dbReference type="InterPro" id="IPR010730">
    <property type="entry name" value="HET"/>
</dbReference>
<dbReference type="OrthoDB" id="674604at2759"/>
<feature type="domain" description="Heterokaryon incompatibility" evidence="1">
    <location>
        <begin position="22"/>
        <end position="104"/>
    </location>
</feature>
<protein>
    <submittedName>
        <fullName evidence="3">Uncharacterized protein</fullName>
    </submittedName>
</protein>
<evidence type="ECO:0000313" key="4">
    <source>
        <dbReference type="Proteomes" id="UP000297299"/>
    </source>
</evidence>
<dbReference type="Proteomes" id="UP000297299">
    <property type="component" value="Unassembled WGS sequence"/>
</dbReference>
<reference evidence="3 4" key="1">
    <citation type="submission" date="2017-11" db="EMBL/GenBank/DDBJ databases">
        <title>Comparative genomics of Botrytis spp.</title>
        <authorList>
            <person name="Valero-Jimenez C.A."/>
            <person name="Tapia P."/>
            <person name="Veloso J."/>
            <person name="Silva-Moreno E."/>
            <person name="Staats M."/>
            <person name="Valdes J.H."/>
            <person name="Van Kan J.A.L."/>
        </authorList>
    </citation>
    <scope>NUCLEOTIDE SEQUENCE [LARGE SCALE GENOMIC DNA]</scope>
    <source>
        <strain evidence="3 4">MUCL2830</strain>
    </source>
</reference>